<keyword evidence="3" id="KW-0028">Amino-acid biosynthesis</keyword>
<accession>A0A223I3C2</accession>
<proteinExistence type="predicted"/>
<evidence type="ECO:0000256" key="4">
    <source>
        <dbReference type="ARBA" id="ARBA00022822"/>
    </source>
</evidence>
<dbReference type="InterPro" id="IPR013785">
    <property type="entry name" value="Aldolase_TIM"/>
</dbReference>
<dbReference type="EMBL" id="CP016893">
    <property type="protein sequence ID" value="AST59226.1"/>
    <property type="molecule type" value="Genomic_DNA"/>
</dbReference>
<dbReference type="EC" id="5.3.1.24" evidence="2"/>
<keyword evidence="5" id="KW-0057">Aromatic amino acid biosynthesis</keyword>
<name>A0A223I3C2_THETR</name>
<evidence type="ECO:0000313" key="8">
    <source>
        <dbReference type="EMBL" id="AST59226.1"/>
    </source>
</evidence>
<dbReference type="SUPFAM" id="SSF51366">
    <property type="entry name" value="Ribulose-phoshate binding barrel"/>
    <property type="match status" value="1"/>
</dbReference>
<dbReference type="Pfam" id="PF00697">
    <property type="entry name" value="PRAI"/>
    <property type="match status" value="1"/>
</dbReference>
<dbReference type="InterPro" id="IPR001240">
    <property type="entry name" value="PRAI_dom"/>
</dbReference>
<keyword evidence="6 8" id="KW-0413">Isomerase</keyword>
<gene>
    <name evidence="8" type="ORF">Thert_03516</name>
</gene>
<dbReference type="AlphaFoldDB" id="A0A223I3C2"/>
<sequence length="83" mass="10150">MQFHGDETQEYIDNFKDYLVWKAIRISEKKDISKIESYHVDGILLDSKIEGFYGGSGKSFDWNLIKRCKYELYVYISWWYRYK</sequence>
<dbReference type="UniPathway" id="UPA00035">
    <property type="reaction ID" value="UER00042"/>
</dbReference>
<evidence type="ECO:0000256" key="1">
    <source>
        <dbReference type="ARBA" id="ARBA00004664"/>
    </source>
</evidence>
<comment type="pathway">
    <text evidence="1">Amino-acid biosynthesis; L-tryptophan biosynthesis; L-tryptophan from chorismate: step 3/5.</text>
</comment>
<dbReference type="InterPro" id="IPR011060">
    <property type="entry name" value="RibuloseP-bd_barrel"/>
</dbReference>
<feature type="domain" description="N-(5'phosphoribosyl) anthranilate isomerase (PRAI)" evidence="7">
    <location>
        <begin position="2"/>
        <end position="69"/>
    </location>
</feature>
<organism evidence="8 9">
    <name type="scientific">Thermoanaerobacterium thermosaccharolyticum</name>
    <name type="common">Clostridium thermosaccharolyticum</name>
    <dbReference type="NCBI Taxonomy" id="1517"/>
    <lineage>
        <taxon>Bacteria</taxon>
        <taxon>Bacillati</taxon>
        <taxon>Bacillota</taxon>
        <taxon>Clostridia</taxon>
        <taxon>Thermoanaerobacterales</taxon>
        <taxon>Thermoanaerobacteraceae</taxon>
        <taxon>Thermoanaerobacterium</taxon>
    </lineage>
</organism>
<dbReference type="GO" id="GO:0004640">
    <property type="term" value="F:phosphoribosylanthranilate isomerase activity"/>
    <property type="evidence" value="ECO:0007669"/>
    <property type="project" value="UniProtKB-EC"/>
</dbReference>
<evidence type="ECO:0000259" key="7">
    <source>
        <dbReference type="Pfam" id="PF00697"/>
    </source>
</evidence>
<dbReference type="Proteomes" id="UP000214975">
    <property type="component" value="Chromosome"/>
</dbReference>
<evidence type="ECO:0000256" key="3">
    <source>
        <dbReference type="ARBA" id="ARBA00022605"/>
    </source>
</evidence>
<evidence type="ECO:0000256" key="2">
    <source>
        <dbReference type="ARBA" id="ARBA00012572"/>
    </source>
</evidence>
<protein>
    <recommendedName>
        <fullName evidence="2">phosphoribosylanthranilate isomerase</fullName>
        <ecNumber evidence="2">5.3.1.24</ecNumber>
    </recommendedName>
</protein>
<dbReference type="Gene3D" id="3.20.20.70">
    <property type="entry name" value="Aldolase class I"/>
    <property type="match status" value="1"/>
</dbReference>
<reference evidence="8 9" key="1">
    <citation type="submission" date="2016-08" db="EMBL/GenBank/DDBJ databases">
        <title>A novel genetic cassette of butanologenic Thermoanaerobacterium thermosaccharolyticum that directly convert cellulose to butanol.</title>
        <authorList>
            <person name="Li T."/>
            <person name="He J."/>
        </authorList>
    </citation>
    <scope>NUCLEOTIDE SEQUENCE [LARGE SCALE GENOMIC DNA]</scope>
    <source>
        <strain evidence="8 9">TG57</strain>
    </source>
</reference>
<evidence type="ECO:0000256" key="5">
    <source>
        <dbReference type="ARBA" id="ARBA00023141"/>
    </source>
</evidence>
<dbReference type="GO" id="GO:0000162">
    <property type="term" value="P:L-tryptophan biosynthetic process"/>
    <property type="evidence" value="ECO:0007669"/>
    <property type="project" value="UniProtKB-UniPathway"/>
</dbReference>
<keyword evidence="4" id="KW-0822">Tryptophan biosynthesis</keyword>
<evidence type="ECO:0000313" key="9">
    <source>
        <dbReference type="Proteomes" id="UP000214975"/>
    </source>
</evidence>
<evidence type="ECO:0000256" key="6">
    <source>
        <dbReference type="ARBA" id="ARBA00023235"/>
    </source>
</evidence>